<dbReference type="RefSeq" id="WP_042823619.1">
    <property type="nucleotide sequence ID" value="NZ_CP053649.1"/>
</dbReference>
<dbReference type="PANTHER" id="PTHR30386">
    <property type="entry name" value="MEMBRANE FUSION SUBUNIT OF EMRAB-TOLC MULTIDRUG EFFLUX PUMP"/>
    <property type="match status" value="1"/>
</dbReference>
<dbReference type="InterPro" id="IPR058790">
    <property type="entry name" value="BSH_CusB"/>
</dbReference>
<protein>
    <submittedName>
        <fullName evidence="3">Hemolysin D</fullName>
    </submittedName>
</protein>
<dbReference type="Gene3D" id="2.40.50.100">
    <property type="match status" value="1"/>
</dbReference>
<evidence type="ECO:0000259" key="2">
    <source>
        <dbReference type="Pfam" id="PF26002"/>
    </source>
</evidence>
<dbReference type="PANTHER" id="PTHR30386:SF28">
    <property type="entry name" value="EXPORTED PROTEIN"/>
    <property type="match status" value="1"/>
</dbReference>
<dbReference type="AlphaFoldDB" id="A0A098PWR8"/>
<evidence type="ECO:0000313" key="3">
    <source>
        <dbReference type="EMBL" id="KGE51181.1"/>
    </source>
</evidence>
<comment type="caution">
    <text evidence="3">The sequence shown here is derived from an EMBL/GenBank/DDBJ whole genome shotgun (WGS) entry which is preliminary data.</text>
</comment>
<feature type="domain" description="AprE-like beta-barrel" evidence="2">
    <location>
        <begin position="301"/>
        <end position="397"/>
    </location>
</feature>
<organism evidence="3 4">
    <name type="scientific">Xanthomonas axonopodis pv. vasculorum</name>
    <dbReference type="NCBI Taxonomy" id="325777"/>
    <lineage>
        <taxon>Bacteria</taxon>
        <taxon>Pseudomonadati</taxon>
        <taxon>Pseudomonadota</taxon>
        <taxon>Gammaproteobacteria</taxon>
        <taxon>Lysobacterales</taxon>
        <taxon>Lysobacteraceae</taxon>
        <taxon>Xanthomonas</taxon>
    </lineage>
</organism>
<dbReference type="EMBL" id="JPHD02000109">
    <property type="protein sequence ID" value="KGE51181.1"/>
    <property type="molecule type" value="Genomic_DNA"/>
</dbReference>
<dbReference type="GeneID" id="58001841"/>
<dbReference type="STRING" id="325777.GW15_0215810"/>
<gene>
    <name evidence="3" type="ORF">GW15_0215810</name>
</gene>
<proteinExistence type="predicted"/>
<accession>A0A098PWR8</accession>
<dbReference type="Pfam" id="PF25919">
    <property type="entry name" value="BSH_CusB"/>
    <property type="match status" value="1"/>
</dbReference>
<feature type="domain" description="CusB-like barrel-sandwich hybrid" evidence="1">
    <location>
        <begin position="70"/>
        <end position="293"/>
    </location>
</feature>
<dbReference type="Proteomes" id="UP000028012">
    <property type="component" value="Unassembled WGS sequence"/>
</dbReference>
<dbReference type="InterPro" id="IPR058982">
    <property type="entry name" value="Beta-barrel_AprE"/>
</dbReference>
<dbReference type="InterPro" id="IPR050739">
    <property type="entry name" value="MFP"/>
</dbReference>
<reference evidence="3 4" key="1">
    <citation type="submission" date="2014-09" db="EMBL/GenBank/DDBJ databases">
        <title>A draft genome sequence for Xanthomonas axonopodis pv. vasculorum NCPPB 900.</title>
        <authorList>
            <person name="Harrison J."/>
            <person name="Studholme D.J."/>
        </authorList>
    </citation>
    <scope>NUCLEOTIDE SEQUENCE [LARGE SCALE GENOMIC DNA]</scope>
    <source>
        <strain evidence="3 4">NCPPB 900</strain>
    </source>
</reference>
<dbReference type="PRINTS" id="PR01490">
    <property type="entry name" value="RTXTOXIND"/>
</dbReference>
<dbReference type="eggNOG" id="COG0845">
    <property type="taxonomic scope" value="Bacteria"/>
</dbReference>
<dbReference type="Pfam" id="PF26002">
    <property type="entry name" value="Beta-barrel_AprE"/>
    <property type="match status" value="1"/>
</dbReference>
<evidence type="ECO:0000259" key="1">
    <source>
        <dbReference type="Pfam" id="PF25919"/>
    </source>
</evidence>
<dbReference type="HOGENOM" id="CLU_023976_4_2_6"/>
<dbReference type="Gene3D" id="2.40.30.170">
    <property type="match status" value="1"/>
</dbReference>
<name>A0A098PWR8_9XANT</name>
<evidence type="ECO:0000313" key="4">
    <source>
        <dbReference type="Proteomes" id="UP000028012"/>
    </source>
</evidence>
<sequence length="416" mass="45674">MSQGLFREEVLQARRTTWLGGISLVQPLQSWVLASAAAILATSVVAYLCIGTYTHRSTVTGQLVPTKGLATVMAPATGIVTRLDVSEGQWVEAGQILGVVTVPRATLTSGDTELALQRHLHQRVDGLKASEQAQLQQLDAQEQGLRAQLSNLRQELVQVNGEVATRRSQIALANEVLQRWRQLQDDKYVSVLQIRQQESSALEYTSQLQALQRQATEMRRNAAQIEQQLRVLPGQRGGVQADYRRDAATLEQEQVQTQANGALVLTAPVAGVVATQMAKPGQAIQVGQPLLSVVPGDGRLEAELLVPSRAIGFVTPGDTVLLRYQAFPYQKFGHQQGRLSRVSRSVLIASELGPLIGNAQQGEPYYRVTVALGRQSVMAYGKPQMLKPGMLLQADIIRERRRLMEWVFEPLLSLGR</sequence>